<dbReference type="Pfam" id="PF00990">
    <property type="entry name" value="GGDEF"/>
    <property type="match status" value="1"/>
</dbReference>
<dbReference type="InterPro" id="IPR013656">
    <property type="entry name" value="PAS_4"/>
</dbReference>
<dbReference type="CDD" id="cd12914">
    <property type="entry name" value="PDC1_DGC_like"/>
    <property type="match status" value="1"/>
</dbReference>
<keyword evidence="1" id="KW-1133">Transmembrane helix</keyword>
<name>A0A239ICJ2_9BURK</name>
<feature type="transmembrane region" description="Helical" evidence="1">
    <location>
        <begin position="30"/>
        <end position="49"/>
    </location>
</feature>
<accession>A0A239ICJ2</accession>
<evidence type="ECO:0000259" key="2">
    <source>
        <dbReference type="PROSITE" id="PS50883"/>
    </source>
</evidence>
<feature type="domain" description="GGDEF" evidence="3">
    <location>
        <begin position="500"/>
        <end position="632"/>
    </location>
</feature>
<gene>
    <name evidence="4" type="ORF">SAMN06265795_10946</name>
</gene>
<dbReference type="OrthoDB" id="9813903at2"/>
<dbReference type="SUPFAM" id="SSF141868">
    <property type="entry name" value="EAL domain-like"/>
    <property type="match status" value="1"/>
</dbReference>
<dbReference type="PANTHER" id="PTHR44757">
    <property type="entry name" value="DIGUANYLATE CYCLASE DGCP"/>
    <property type="match status" value="1"/>
</dbReference>
<dbReference type="GO" id="GO:0003824">
    <property type="term" value="F:catalytic activity"/>
    <property type="evidence" value="ECO:0007669"/>
    <property type="project" value="UniProtKB-ARBA"/>
</dbReference>
<dbReference type="CDD" id="cd01948">
    <property type="entry name" value="EAL"/>
    <property type="match status" value="1"/>
</dbReference>
<sequence length="899" mass="99338">MGRRMAHDSKNKLSMVGGTKKPKFDNLLSIASWPICCLLVLVLGWSLLLNHLGNERHSMERFALKESGILAQAYADHLNRTFESIDKIALTVRFAWSLADGAVSLQQMAQKGLFPSTSLILVAVADAEGEVISSTQPLERPVSIRDREHFQVQRSSGGDRLFISKPLVGRMSGQKVIQFSRKMLDRQGNFAGVVVVSINPAYFVSAFESSPLGADGVLAVVGDDAAVRATRMGAHASADADTIFKQAPGITDYAGSMPLDGNKWFTDGRNRFGGWQRVPDYPFMAMVALDEEEQLGAYYGKRAITIKTGVLLSLLLLLLTASGTMSTIRLARSRRHAADIRQVYRVATEASSDGFYILAPVLDGRGAVVDFHVADCNERGAAILWKQRRDFLGKPLSHIYPARAFRRFMAILHGVMERGVAEDEFCIHSSDGSTTRWVHRRLVKSANGIAVTLRDVSDTKRHIYELERKGNEDALTRLHNRHWLHASLPGIIERARQGHCHVALLYIDIDGFKAVNDTMGHAAGDQLLQLAAARLESVIRPKDKAVRLGGDEFLLVLEDIRETEAAQIAARVVELLSEKFKLDPGMQSIGASVGISLYPKDGASAEELLQNADVAMYSAKQAGKGQWRFFSPDFYDSLRARLNIERRLRDAIEFDQFVMYYQPRVDMQTGQVTSLEALIRWEDPETGLVEPHKFIDIAEQTGLIVNVGSQVISKVCAQIEQWSRQQAKGIPVSINVSAKQFQKGGLQAELSAALQRHGLAPDMVEVEVTESSMMGDSDAISEEFISLQKLGIKVLVDDFGTGYSSLSQLQRLEMDGLKIDRSFTSELGKTRQGEIFFSAIVTMAHSLGMRVVAEGVETPEQARILKRLECDEIQGFYVSRPVPANDVPEIIAKPIKLAA</sequence>
<dbReference type="SUPFAM" id="SSF55073">
    <property type="entry name" value="Nucleotide cyclase"/>
    <property type="match status" value="1"/>
</dbReference>
<dbReference type="PANTHER" id="PTHR44757:SF2">
    <property type="entry name" value="BIOFILM ARCHITECTURE MAINTENANCE PROTEIN MBAA"/>
    <property type="match status" value="1"/>
</dbReference>
<evidence type="ECO:0000313" key="5">
    <source>
        <dbReference type="Proteomes" id="UP000198284"/>
    </source>
</evidence>
<dbReference type="InterPro" id="IPR035965">
    <property type="entry name" value="PAS-like_dom_sf"/>
</dbReference>
<evidence type="ECO:0000259" key="3">
    <source>
        <dbReference type="PROSITE" id="PS50887"/>
    </source>
</evidence>
<dbReference type="FunFam" id="3.30.70.270:FF:000001">
    <property type="entry name" value="Diguanylate cyclase domain protein"/>
    <property type="match status" value="1"/>
</dbReference>
<dbReference type="SUPFAM" id="SSF55785">
    <property type="entry name" value="PYP-like sensor domain (PAS domain)"/>
    <property type="match status" value="1"/>
</dbReference>
<dbReference type="InterPro" id="IPR052155">
    <property type="entry name" value="Biofilm_reg_signaling"/>
</dbReference>
<dbReference type="Gene3D" id="3.30.70.270">
    <property type="match status" value="1"/>
</dbReference>
<keyword evidence="1" id="KW-0812">Transmembrane</keyword>
<keyword evidence="1" id="KW-0472">Membrane</keyword>
<dbReference type="EMBL" id="FZOT01000009">
    <property type="protein sequence ID" value="SNS91239.1"/>
    <property type="molecule type" value="Genomic_DNA"/>
</dbReference>
<feature type="domain" description="EAL" evidence="2">
    <location>
        <begin position="641"/>
        <end position="895"/>
    </location>
</feature>
<dbReference type="AlphaFoldDB" id="A0A239ICJ2"/>
<dbReference type="InterPro" id="IPR029787">
    <property type="entry name" value="Nucleotide_cyclase"/>
</dbReference>
<dbReference type="InterPro" id="IPR001633">
    <property type="entry name" value="EAL_dom"/>
</dbReference>
<protein>
    <submittedName>
        <fullName evidence="4">Diguanylate cyclase (GGDEF) domain-containing protein</fullName>
    </submittedName>
</protein>
<keyword evidence="5" id="KW-1185">Reference proteome</keyword>
<dbReference type="InterPro" id="IPR043128">
    <property type="entry name" value="Rev_trsase/Diguanyl_cyclase"/>
</dbReference>
<proteinExistence type="predicted"/>
<dbReference type="PROSITE" id="PS50887">
    <property type="entry name" value="GGDEF"/>
    <property type="match status" value="1"/>
</dbReference>
<dbReference type="Pfam" id="PF08448">
    <property type="entry name" value="PAS_4"/>
    <property type="match status" value="1"/>
</dbReference>
<feature type="transmembrane region" description="Helical" evidence="1">
    <location>
        <begin position="310"/>
        <end position="331"/>
    </location>
</feature>
<dbReference type="NCBIfam" id="TIGR00254">
    <property type="entry name" value="GGDEF"/>
    <property type="match status" value="1"/>
</dbReference>
<dbReference type="CDD" id="cd01949">
    <property type="entry name" value="GGDEF"/>
    <property type="match status" value="1"/>
</dbReference>
<dbReference type="InterPro" id="IPR035919">
    <property type="entry name" value="EAL_sf"/>
</dbReference>
<organism evidence="4 5">
    <name type="scientific">Noviherbaspirillum humi</name>
    <dbReference type="NCBI Taxonomy" id="1688639"/>
    <lineage>
        <taxon>Bacteria</taxon>
        <taxon>Pseudomonadati</taxon>
        <taxon>Pseudomonadota</taxon>
        <taxon>Betaproteobacteria</taxon>
        <taxon>Burkholderiales</taxon>
        <taxon>Oxalobacteraceae</taxon>
        <taxon>Noviherbaspirillum</taxon>
    </lineage>
</organism>
<evidence type="ECO:0000256" key="1">
    <source>
        <dbReference type="SAM" id="Phobius"/>
    </source>
</evidence>
<dbReference type="Gene3D" id="3.20.20.450">
    <property type="entry name" value="EAL domain"/>
    <property type="match status" value="1"/>
</dbReference>
<dbReference type="InterPro" id="IPR000160">
    <property type="entry name" value="GGDEF_dom"/>
</dbReference>
<dbReference type="Pfam" id="PF00563">
    <property type="entry name" value="EAL"/>
    <property type="match status" value="1"/>
</dbReference>
<dbReference type="SMART" id="SM00267">
    <property type="entry name" value="GGDEF"/>
    <property type="match status" value="1"/>
</dbReference>
<dbReference type="CDD" id="cd12915">
    <property type="entry name" value="PDC2_DGC_like"/>
    <property type="match status" value="1"/>
</dbReference>
<reference evidence="4 5" key="1">
    <citation type="submission" date="2017-06" db="EMBL/GenBank/DDBJ databases">
        <authorList>
            <person name="Kim H.J."/>
            <person name="Triplett B.A."/>
        </authorList>
    </citation>
    <scope>NUCLEOTIDE SEQUENCE [LARGE SCALE GENOMIC DNA]</scope>
    <source>
        <strain evidence="4 5">U15</strain>
    </source>
</reference>
<dbReference type="Proteomes" id="UP000198284">
    <property type="component" value="Unassembled WGS sequence"/>
</dbReference>
<dbReference type="Gene3D" id="3.30.450.20">
    <property type="entry name" value="PAS domain"/>
    <property type="match status" value="3"/>
</dbReference>
<evidence type="ECO:0000313" key="4">
    <source>
        <dbReference type="EMBL" id="SNS91239.1"/>
    </source>
</evidence>
<dbReference type="SMART" id="SM00052">
    <property type="entry name" value="EAL"/>
    <property type="match status" value="1"/>
</dbReference>
<dbReference type="PROSITE" id="PS50883">
    <property type="entry name" value="EAL"/>
    <property type="match status" value="1"/>
</dbReference>